<dbReference type="InterPro" id="IPR039231">
    <property type="entry name" value="TPGS2"/>
</dbReference>
<feature type="region of interest" description="Disordered" evidence="1">
    <location>
        <begin position="264"/>
        <end position="308"/>
    </location>
</feature>
<feature type="compositionally biased region" description="Polar residues" evidence="1">
    <location>
        <begin position="285"/>
        <end position="295"/>
    </location>
</feature>
<dbReference type="AlphaFoldDB" id="A0A6F9D7E4"/>
<organism evidence="3">
    <name type="scientific">Phallusia mammillata</name>
    <dbReference type="NCBI Taxonomy" id="59560"/>
    <lineage>
        <taxon>Eukaryota</taxon>
        <taxon>Metazoa</taxon>
        <taxon>Chordata</taxon>
        <taxon>Tunicata</taxon>
        <taxon>Ascidiacea</taxon>
        <taxon>Phlebobranchia</taxon>
        <taxon>Ascidiidae</taxon>
        <taxon>Phallusia</taxon>
    </lineage>
</organism>
<reference evidence="3" key="1">
    <citation type="submission" date="2020-04" db="EMBL/GenBank/DDBJ databases">
        <authorList>
            <person name="Neveu A P."/>
        </authorList>
    </citation>
    <scope>NUCLEOTIDE SEQUENCE</scope>
    <source>
        <tissue evidence="3">Whole embryo</tissue>
    </source>
</reference>
<evidence type="ECO:0000256" key="1">
    <source>
        <dbReference type="SAM" id="MobiDB-lite"/>
    </source>
</evidence>
<proteinExistence type="evidence at transcript level"/>
<gene>
    <name evidence="3" type="primary">C18orf10</name>
</gene>
<feature type="compositionally biased region" description="Basic residues" evidence="1">
    <location>
        <begin position="299"/>
        <end position="308"/>
    </location>
</feature>
<dbReference type="PANTHER" id="PTHR31854:SF2">
    <property type="entry name" value="TUBULIN POLYGLUTAMYLASE COMPLEX SUBUNIT 2"/>
    <property type="match status" value="1"/>
</dbReference>
<accession>A0A6F9D7E4</accession>
<dbReference type="EMBL" id="LR783450">
    <property type="protein sequence ID" value="CAB3226581.1"/>
    <property type="molecule type" value="mRNA"/>
</dbReference>
<protein>
    <submittedName>
        <fullName evidence="3">Tubulin polyglutamylase complex subunit 2-like</fullName>
    </submittedName>
</protein>
<feature type="domain" description="Knr4/Smi1-like" evidence="2">
    <location>
        <begin position="37"/>
        <end position="193"/>
    </location>
</feature>
<dbReference type="InterPro" id="IPR018958">
    <property type="entry name" value="Knr4/Smi1-like_dom"/>
</dbReference>
<dbReference type="SMART" id="SM00860">
    <property type="entry name" value="SMI1_KNR4"/>
    <property type="match status" value="1"/>
</dbReference>
<evidence type="ECO:0000259" key="2">
    <source>
        <dbReference type="SMART" id="SM00860"/>
    </source>
</evidence>
<dbReference type="PANTHER" id="PTHR31854">
    <property type="entry name" value="TUBULIN POLYGLUTAMYLASE COMPLEX SUBUNIT 2"/>
    <property type="match status" value="1"/>
</dbReference>
<evidence type="ECO:0000313" key="3">
    <source>
        <dbReference type="EMBL" id="CAB3226581.1"/>
    </source>
</evidence>
<name>A0A6F9D7E4_9ASCI</name>
<sequence length="308" mass="34666">MTQIDARELMERLTLGLPTTLEKRPGICDVRFSDYSPTPRHTLVSWEQRNTCMLPDDLKNFYLTTDGMLLTWKVKIGDNEFPLGRLEINPIADLAKLSTTGSTSSASSSISLADVDYNSDSEDESNDQSHGHPHFDGRSRIFELDSCNGFGKVCLVYIKATPGMPAQNTEIWFLDRALNWSFLAKDFTTYYRLMLVHIGLPQWQYAFTPIGLSPKVKQWFSMYAPIRLKINEDLMESSDSTNTLDVPIVKVDWQRVFKGKLPEKLTKGKGQGAGGQGTSKKKQPVNPSIMASKSMTGMRHGRSTKPWT</sequence>